<protein>
    <submittedName>
        <fullName evidence="2">14847_t:CDS:1</fullName>
    </submittedName>
</protein>
<feature type="coiled-coil region" evidence="1">
    <location>
        <begin position="86"/>
        <end position="113"/>
    </location>
</feature>
<gene>
    <name evidence="2" type="ORF">FWILDA_LOCUS11144</name>
</gene>
<reference evidence="2" key="1">
    <citation type="submission" date="2022-08" db="EMBL/GenBank/DDBJ databases">
        <authorList>
            <person name="Kallberg Y."/>
            <person name="Tangrot J."/>
            <person name="Rosling A."/>
        </authorList>
    </citation>
    <scope>NUCLEOTIDE SEQUENCE</scope>
    <source>
        <strain evidence="2">Wild A</strain>
    </source>
</reference>
<keyword evidence="3" id="KW-1185">Reference proteome</keyword>
<evidence type="ECO:0000256" key="1">
    <source>
        <dbReference type="SAM" id="Coils"/>
    </source>
</evidence>
<evidence type="ECO:0000313" key="2">
    <source>
        <dbReference type="EMBL" id="CAI2183572.1"/>
    </source>
</evidence>
<organism evidence="2 3">
    <name type="scientific">Funneliformis geosporum</name>
    <dbReference type="NCBI Taxonomy" id="1117311"/>
    <lineage>
        <taxon>Eukaryota</taxon>
        <taxon>Fungi</taxon>
        <taxon>Fungi incertae sedis</taxon>
        <taxon>Mucoromycota</taxon>
        <taxon>Glomeromycotina</taxon>
        <taxon>Glomeromycetes</taxon>
        <taxon>Glomerales</taxon>
        <taxon>Glomeraceae</taxon>
        <taxon>Funneliformis</taxon>
    </lineage>
</organism>
<accession>A0A9W4SW41</accession>
<evidence type="ECO:0000313" key="3">
    <source>
        <dbReference type="Proteomes" id="UP001153678"/>
    </source>
</evidence>
<dbReference type="OrthoDB" id="2402372at2759"/>
<comment type="caution">
    <text evidence="2">The sequence shown here is derived from an EMBL/GenBank/DDBJ whole genome shotgun (WGS) entry which is preliminary data.</text>
</comment>
<dbReference type="Proteomes" id="UP001153678">
    <property type="component" value="Unassembled WGS sequence"/>
</dbReference>
<proteinExistence type="predicted"/>
<sequence>MNIQDNIPQNISSENEIPLTSNPLYKLIEIQANRFEEFGNRIKLQLQTLYQEFNKQRDETLKNNLIEFEKIGKIYQKQIEYQSELIDNLIIRIENLEIRSNKKDQDVRNLQEDFNNFLKSNVLLNQIEDVGIKDESTYCEDNFENENLKPSKLSHEESVNNDNFSSCFASNYNLSSSSQINSLDQENQEKVSKFERQFQQLVLQKETLGIKIRLNHIKSLVNKDSFTSADLIQYTKKSNFKLLNDENKRLVNLLIKEMLLKEDIITNEQIYVENQETVSKLEWIHIQIQQMITQKEILGYKIRLKHIKAFVNKNFFTSADLIQYTKASNFNLLNTRAKRLINLLINEMSSNKNNTTKLKQPHTQIITKENENLEPSKTTNDESDESEYGLFSCFAKYYNFSSSSSQINSFDQENQETDSKLELIHFKLQQIATQKETLGIKIKFKHISTFVKYNSLTSADLIQYTKTSNFNLLNERIKILINRHIRKMSSEDEVITTNLEKLHAQINAESKIKGESIKRRDFNFLYRTSNFKILIPYTKTQYFDSLSIKIKNFVNIIIYDVLKKEFIVQNLKLSQNLEEYTKRGLIPPLPAGYDSYAEYENSIMFCSLSKKQKSRVSKLVKFQKQEK</sequence>
<name>A0A9W4SW41_9GLOM</name>
<keyword evidence="1" id="KW-0175">Coiled coil</keyword>
<dbReference type="AlphaFoldDB" id="A0A9W4SW41"/>
<dbReference type="EMBL" id="CAMKVN010003061">
    <property type="protein sequence ID" value="CAI2183572.1"/>
    <property type="molecule type" value="Genomic_DNA"/>
</dbReference>